<reference evidence="1 2" key="1">
    <citation type="submission" date="2024-02" db="EMBL/GenBank/DDBJ databases">
        <title>A draft genome for the cacao thread blight pathogen Marasmius crinis-equi.</title>
        <authorList>
            <person name="Cohen S.P."/>
            <person name="Baruah I.K."/>
            <person name="Amoako-Attah I."/>
            <person name="Bukari Y."/>
            <person name="Meinhardt L.W."/>
            <person name="Bailey B.A."/>
        </authorList>
    </citation>
    <scope>NUCLEOTIDE SEQUENCE [LARGE SCALE GENOMIC DNA]</scope>
    <source>
        <strain evidence="1 2">GH-76</strain>
    </source>
</reference>
<name>A0ABR3F5K0_9AGAR</name>
<dbReference type="EMBL" id="JBAHYK010000926">
    <property type="protein sequence ID" value="KAL0570482.1"/>
    <property type="molecule type" value="Genomic_DNA"/>
</dbReference>
<evidence type="ECO:0000313" key="1">
    <source>
        <dbReference type="EMBL" id="KAL0570482.1"/>
    </source>
</evidence>
<proteinExistence type="predicted"/>
<accession>A0ABR3F5K0</accession>
<sequence length="174" mass="19358">MVSNLVHLHVHLLPSKKIAQAMRTRPPSTRPAFRMTVVLAIPDLGNQGKEALVLVHLTVIARPKRAITPTGMVTRERSSTLVRLETSNGDLQKAQTLRQEGRDNNENLLLIHALIRKALGGKALGGETNPTQIRHIIKLDMTILDSRLLAALVTRSDGPNKTGMTRRHWAVRLW</sequence>
<dbReference type="Proteomes" id="UP001465976">
    <property type="component" value="Unassembled WGS sequence"/>
</dbReference>
<evidence type="ECO:0000313" key="2">
    <source>
        <dbReference type="Proteomes" id="UP001465976"/>
    </source>
</evidence>
<comment type="caution">
    <text evidence="1">The sequence shown here is derived from an EMBL/GenBank/DDBJ whole genome shotgun (WGS) entry which is preliminary data.</text>
</comment>
<protein>
    <submittedName>
        <fullName evidence="1">Uncharacterized protein</fullName>
    </submittedName>
</protein>
<organism evidence="1 2">
    <name type="scientific">Marasmius crinis-equi</name>
    <dbReference type="NCBI Taxonomy" id="585013"/>
    <lineage>
        <taxon>Eukaryota</taxon>
        <taxon>Fungi</taxon>
        <taxon>Dikarya</taxon>
        <taxon>Basidiomycota</taxon>
        <taxon>Agaricomycotina</taxon>
        <taxon>Agaricomycetes</taxon>
        <taxon>Agaricomycetidae</taxon>
        <taxon>Agaricales</taxon>
        <taxon>Marasmiineae</taxon>
        <taxon>Marasmiaceae</taxon>
        <taxon>Marasmius</taxon>
    </lineage>
</organism>
<keyword evidence="2" id="KW-1185">Reference proteome</keyword>
<gene>
    <name evidence="1" type="ORF">V5O48_011476</name>
</gene>